<dbReference type="AlphaFoldDB" id="A0A8J7V2Y1"/>
<accession>A0A8J7V2Y1</accession>
<dbReference type="InterPro" id="IPR017039">
    <property type="entry name" value="Virul_fac_BrkB"/>
</dbReference>
<proteinExistence type="inferred from homology"/>
<evidence type="ECO:0000256" key="7">
    <source>
        <dbReference type="HAMAP-Rule" id="MF_00672"/>
    </source>
</evidence>
<evidence type="ECO:0000313" key="9">
    <source>
        <dbReference type="EMBL" id="MBP5857651.1"/>
    </source>
</evidence>
<feature type="transmembrane region" description="Helical" evidence="7">
    <location>
        <begin position="264"/>
        <end position="285"/>
    </location>
</feature>
<gene>
    <name evidence="9" type="ORF">KAJ83_11580</name>
</gene>
<dbReference type="PANTHER" id="PTHR30213:SF0">
    <property type="entry name" value="UPF0761 MEMBRANE PROTEIN YIHY"/>
    <property type="match status" value="1"/>
</dbReference>
<comment type="caution">
    <text evidence="9">The sequence shown here is derived from an EMBL/GenBank/DDBJ whole genome shotgun (WGS) entry which is preliminary data.</text>
</comment>
<dbReference type="Proteomes" id="UP000672602">
    <property type="component" value="Unassembled WGS sequence"/>
</dbReference>
<feature type="compositionally biased region" description="Pro residues" evidence="8">
    <location>
        <begin position="1"/>
        <end position="13"/>
    </location>
</feature>
<dbReference type="NCBIfam" id="TIGR00765">
    <property type="entry name" value="yihY_not_rbn"/>
    <property type="match status" value="1"/>
</dbReference>
<keyword evidence="10" id="KW-1185">Reference proteome</keyword>
<dbReference type="HAMAP" id="MF_00672">
    <property type="entry name" value="UPF0761"/>
    <property type="match status" value="1"/>
</dbReference>
<comment type="similarity">
    <text evidence="7">Belongs to the UPF0761 family.</text>
</comment>
<sequence>MMDEPTSPPPAGKQPPEKAPNAVKDTARFLLYAAERFARDGCPQRAASLTFTSLLAMVPLLAVSFAIFAAFPAYDSLQVKVQDYIFENFVPQVGTQVQGHIQTFMAQTGKLSAVGVVFLALSAVLLLSSINGTLNTIWRARQTRGLVMRLMVFWSVLTLTPLLFGASISLSSVLFALAQASGVESVTGSLARFAFALPFLFQAAGLTVLFLVMPAAPVRRRDAVMGGLVASVLLEGLKQGFAFYVTNFPTYETIYGVMATIPIFLMWVYLSWMVILFGAEVAAGLPEWRTGARRLGREGLSPIRRLTAALAVLRALSQAARAGKSLSDRNLSRACRLGPDALGYATRRLDQDDYIARTTRNQWVLSRDLETVTLADLHRDLDLGLGTGIPRVHLRTAWGQRFAKAVDGLEAAEDEIFAMPLKQLLAPPAVGEDRVHAPGPEDEDVEDRIARKGFNARVLALIGLGTLGQAG</sequence>
<evidence type="ECO:0000313" key="10">
    <source>
        <dbReference type="Proteomes" id="UP000672602"/>
    </source>
</evidence>
<keyword evidence="2 7" id="KW-1003">Cell membrane</keyword>
<dbReference type="RefSeq" id="WP_210682241.1">
    <property type="nucleotide sequence ID" value="NZ_JAGMWN010000005.1"/>
</dbReference>
<dbReference type="EMBL" id="JAGMWN010000005">
    <property type="protein sequence ID" value="MBP5857651.1"/>
    <property type="molecule type" value="Genomic_DNA"/>
</dbReference>
<keyword evidence="3" id="KW-0997">Cell inner membrane</keyword>
<evidence type="ECO:0000256" key="8">
    <source>
        <dbReference type="SAM" id="MobiDB-lite"/>
    </source>
</evidence>
<name>A0A8J7V2Y1_9PROT</name>
<evidence type="ECO:0000256" key="6">
    <source>
        <dbReference type="ARBA" id="ARBA00023136"/>
    </source>
</evidence>
<feature type="transmembrane region" description="Helical" evidence="7">
    <location>
        <begin position="151"/>
        <end position="178"/>
    </location>
</feature>
<dbReference type="Pfam" id="PF03631">
    <property type="entry name" value="Virul_fac_BrkB"/>
    <property type="match status" value="1"/>
</dbReference>
<evidence type="ECO:0000256" key="5">
    <source>
        <dbReference type="ARBA" id="ARBA00022989"/>
    </source>
</evidence>
<evidence type="ECO:0000256" key="2">
    <source>
        <dbReference type="ARBA" id="ARBA00022475"/>
    </source>
</evidence>
<keyword evidence="6 7" id="KW-0472">Membrane</keyword>
<feature type="transmembrane region" description="Helical" evidence="7">
    <location>
        <begin position="111"/>
        <end position="130"/>
    </location>
</feature>
<comment type="subcellular location">
    <subcellularLocation>
        <location evidence="1 7">Cell membrane</location>
        <topology evidence="1 7">Multi-pass membrane protein</topology>
    </subcellularLocation>
</comment>
<evidence type="ECO:0000256" key="1">
    <source>
        <dbReference type="ARBA" id="ARBA00004651"/>
    </source>
</evidence>
<comment type="caution">
    <text evidence="7">Lacks conserved residue(s) required for the propagation of feature annotation.</text>
</comment>
<dbReference type="GO" id="GO:0005886">
    <property type="term" value="C:plasma membrane"/>
    <property type="evidence" value="ECO:0007669"/>
    <property type="project" value="UniProtKB-SubCell"/>
</dbReference>
<reference evidence="9" key="1">
    <citation type="submission" date="2021-04" db="EMBL/GenBank/DDBJ databases">
        <authorList>
            <person name="Zhang D.-C."/>
        </authorList>
    </citation>
    <scope>NUCLEOTIDE SEQUENCE</scope>
    <source>
        <strain evidence="9">CGMCC 1.15697</strain>
    </source>
</reference>
<keyword evidence="5 7" id="KW-1133">Transmembrane helix</keyword>
<feature type="transmembrane region" description="Helical" evidence="7">
    <location>
        <begin position="190"/>
        <end position="212"/>
    </location>
</feature>
<keyword evidence="4 7" id="KW-0812">Transmembrane</keyword>
<organism evidence="9 10">
    <name type="scientific">Marivibrio halodurans</name>
    <dbReference type="NCBI Taxonomy" id="2039722"/>
    <lineage>
        <taxon>Bacteria</taxon>
        <taxon>Pseudomonadati</taxon>
        <taxon>Pseudomonadota</taxon>
        <taxon>Alphaproteobacteria</taxon>
        <taxon>Rhodospirillales</taxon>
        <taxon>Rhodospirillaceae</taxon>
        <taxon>Marivibrio</taxon>
    </lineage>
</organism>
<protein>
    <recommendedName>
        <fullName evidence="7">UPF0761 membrane protein KAJ83_11580</fullName>
    </recommendedName>
</protein>
<dbReference type="InterPro" id="IPR023679">
    <property type="entry name" value="UPF0761_bac"/>
</dbReference>
<feature type="region of interest" description="Disordered" evidence="8">
    <location>
        <begin position="1"/>
        <end position="20"/>
    </location>
</feature>
<evidence type="ECO:0000256" key="3">
    <source>
        <dbReference type="ARBA" id="ARBA00022519"/>
    </source>
</evidence>
<dbReference type="PANTHER" id="PTHR30213">
    <property type="entry name" value="INNER MEMBRANE PROTEIN YHJD"/>
    <property type="match status" value="1"/>
</dbReference>
<evidence type="ECO:0000256" key="4">
    <source>
        <dbReference type="ARBA" id="ARBA00022692"/>
    </source>
</evidence>
<feature type="transmembrane region" description="Helical" evidence="7">
    <location>
        <begin position="46"/>
        <end position="71"/>
    </location>
</feature>